<dbReference type="GO" id="GO:0046872">
    <property type="term" value="F:metal ion binding"/>
    <property type="evidence" value="ECO:0007669"/>
    <property type="project" value="UniProtKB-KW"/>
</dbReference>
<evidence type="ECO:0000256" key="1">
    <source>
        <dbReference type="ARBA" id="ARBA00022448"/>
    </source>
</evidence>
<feature type="transmembrane region" description="Helical" evidence="7">
    <location>
        <begin position="130"/>
        <end position="149"/>
    </location>
</feature>
<name>A0A645AFZ9_9ZZZZ</name>
<keyword evidence="7" id="KW-0472">Membrane</keyword>
<dbReference type="AlphaFoldDB" id="A0A645AFZ9"/>
<proteinExistence type="predicted"/>
<sequence>MRQSIRKTILYLSLFLFPITMNFLSPYVSIDGAMAGVLSGSMLVFIALFLSGLFLGRAWCGWICPAAGVAELSLGVNAKPVNRKRLRIVRYSIFAVWFSVIVLGFVLAGGVKGIDPLRMTERGISVDEPVKYIIYYFVLLLIFVLDVAIGRRGACHAICWMSPFLTAGMWLGRKLRLPQLQIKAKTEACIDCKKCTQKCPMSIDVNAEVKNGAVRSYDCVLCGECVGVCPKGVLSYRKQK</sequence>
<organism evidence="9">
    <name type="scientific">bioreactor metagenome</name>
    <dbReference type="NCBI Taxonomy" id="1076179"/>
    <lineage>
        <taxon>unclassified sequences</taxon>
        <taxon>metagenomes</taxon>
        <taxon>ecological metagenomes</taxon>
    </lineage>
</organism>
<dbReference type="PANTHER" id="PTHR30176">
    <property type="entry name" value="FERREDOXIN-TYPE PROTEIN NAPH"/>
    <property type="match status" value="1"/>
</dbReference>
<keyword evidence="6" id="KW-0411">Iron-sulfur</keyword>
<feature type="transmembrane region" description="Helical" evidence="7">
    <location>
        <begin position="34"/>
        <end position="55"/>
    </location>
</feature>
<evidence type="ECO:0000313" key="9">
    <source>
        <dbReference type="EMBL" id="MPM48584.1"/>
    </source>
</evidence>
<dbReference type="PROSITE" id="PS51379">
    <property type="entry name" value="4FE4S_FER_2"/>
    <property type="match status" value="2"/>
</dbReference>
<dbReference type="Pfam" id="PF13187">
    <property type="entry name" value="Fer4_9"/>
    <property type="match status" value="1"/>
</dbReference>
<dbReference type="InterPro" id="IPR017896">
    <property type="entry name" value="4Fe4S_Fe-S-bd"/>
</dbReference>
<dbReference type="GO" id="GO:0005886">
    <property type="term" value="C:plasma membrane"/>
    <property type="evidence" value="ECO:0007669"/>
    <property type="project" value="TreeGrafter"/>
</dbReference>
<evidence type="ECO:0000256" key="7">
    <source>
        <dbReference type="SAM" id="Phobius"/>
    </source>
</evidence>
<protein>
    <submittedName>
        <fullName evidence="9">Putative electron transport protein YccM</fullName>
    </submittedName>
</protein>
<dbReference type="InterPro" id="IPR017900">
    <property type="entry name" value="4Fe4S_Fe_S_CS"/>
</dbReference>
<keyword evidence="7" id="KW-1133">Transmembrane helix</keyword>
<feature type="domain" description="4Fe-4S ferredoxin-type" evidence="8">
    <location>
        <begin position="210"/>
        <end position="239"/>
    </location>
</feature>
<dbReference type="PANTHER" id="PTHR30176:SF3">
    <property type="entry name" value="FERREDOXIN-TYPE PROTEIN NAPH"/>
    <property type="match status" value="1"/>
</dbReference>
<evidence type="ECO:0000256" key="5">
    <source>
        <dbReference type="ARBA" id="ARBA00023004"/>
    </source>
</evidence>
<evidence type="ECO:0000256" key="2">
    <source>
        <dbReference type="ARBA" id="ARBA00022485"/>
    </source>
</evidence>
<dbReference type="SUPFAM" id="SSF54862">
    <property type="entry name" value="4Fe-4S ferredoxins"/>
    <property type="match status" value="1"/>
</dbReference>
<evidence type="ECO:0000256" key="6">
    <source>
        <dbReference type="ARBA" id="ARBA00023014"/>
    </source>
</evidence>
<dbReference type="InterPro" id="IPR051684">
    <property type="entry name" value="Electron_Trans/Redox"/>
</dbReference>
<dbReference type="Pfam" id="PF12801">
    <property type="entry name" value="Fer4_5"/>
    <property type="match status" value="1"/>
</dbReference>
<feature type="domain" description="4Fe-4S ferredoxin-type" evidence="8">
    <location>
        <begin position="180"/>
        <end position="208"/>
    </location>
</feature>
<dbReference type="PROSITE" id="PS00198">
    <property type="entry name" value="4FE4S_FER_1"/>
    <property type="match status" value="1"/>
</dbReference>
<keyword evidence="7" id="KW-0812">Transmembrane</keyword>
<feature type="transmembrane region" description="Helical" evidence="7">
    <location>
        <begin position="9"/>
        <end position="28"/>
    </location>
</feature>
<evidence type="ECO:0000256" key="4">
    <source>
        <dbReference type="ARBA" id="ARBA00022982"/>
    </source>
</evidence>
<keyword evidence="4" id="KW-0249">Electron transport</keyword>
<dbReference type="EMBL" id="VSSQ01012163">
    <property type="protein sequence ID" value="MPM48584.1"/>
    <property type="molecule type" value="Genomic_DNA"/>
</dbReference>
<keyword evidence="1" id="KW-0813">Transport</keyword>
<accession>A0A645AFZ9</accession>
<dbReference type="GO" id="GO:0051539">
    <property type="term" value="F:4 iron, 4 sulfur cluster binding"/>
    <property type="evidence" value="ECO:0007669"/>
    <property type="project" value="UniProtKB-KW"/>
</dbReference>
<evidence type="ECO:0000259" key="8">
    <source>
        <dbReference type="PROSITE" id="PS51379"/>
    </source>
</evidence>
<keyword evidence="5" id="KW-0408">Iron</keyword>
<evidence type="ECO:0000256" key="3">
    <source>
        <dbReference type="ARBA" id="ARBA00022723"/>
    </source>
</evidence>
<reference evidence="9" key="1">
    <citation type="submission" date="2019-08" db="EMBL/GenBank/DDBJ databases">
        <authorList>
            <person name="Kucharzyk K."/>
            <person name="Murdoch R.W."/>
            <person name="Higgins S."/>
            <person name="Loffler F."/>
        </authorList>
    </citation>
    <scope>NUCLEOTIDE SEQUENCE</scope>
</reference>
<comment type="caution">
    <text evidence="9">The sequence shown here is derived from an EMBL/GenBank/DDBJ whole genome shotgun (WGS) entry which is preliminary data.</text>
</comment>
<gene>
    <name evidence="9" type="primary">yccM_10</name>
    <name evidence="9" type="ORF">SDC9_95309</name>
</gene>
<keyword evidence="3" id="KW-0479">Metal-binding</keyword>
<keyword evidence="2" id="KW-0004">4Fe-4S</keyword>
<feature type="transmembrane region" description="Helical" evidence="7">
    <location>
        <begin position="88"/>
        <end position="110"/>
    </location>
</feature>
<dbReference type="Gene3D" id="3.30.70.20">
    <property type="match status" value="1"/>
</dbReference>